<evidence type="ECO:0000313" key="2">
    <source>
        <dbReference type="Proteomes" id="UP001064048"/>
    </source>
</evidence>
<accession>A0ACC0KFJ5</accession>
<dbReference type="EMBL" id="CM046105">
    <property type="protein sequence ID" value="KAI8435005.1"/>
    <property type="molecule type" value="Genomic_DNA"/>
</dbReference>
<keyword evidence="2" id="KW-1185">Reference proteome</keyword>
<dbReference type="Proteomes" id="UP001064048">
    <property type="component" value="Chromosome 5"/>
</dbReference>
<evidence type="ECO:0000313" key="1">
    <source>
        <dbReference type="EMBL" id="KAI8435005.1"/>
    </source>
</evidence>
<organism evidence="1 2">
    <name type="scientific">Choristoneura fumiferana</name>
    <name type="common">Spruce budworm moth</name>
    <name type="synonym">Archips fumiferana</name>
    <dbReference type="NCBI Taxonomy" id="7141"/>
    <lineage>
        <taxon>Eukaryota</taxon>
        <taxon>Metazoa</taxon>
        <taxon>Ecdysozoa</taxon>
        <taxon>Arthropoda</taxon>
        <taxon>Hexapoda</taxon>
        <taxon>Insecta</taxon>
        <taxon>Pterygota</taxon>
        <taxon>Neoptera</taxon>
        <taxon>Endopterygota</taxon>
        <taxon>Lepidoptera</taxon>
        <taxon>Glossata</taxon>
        <taxon>Ditrysia</taxon>
        <taxon>Tortricoidea</taxon>
        <taxon>Tortricidae</taxon>
        <taxon>Tortricinae</taxon>
        <taxon>Choristoneura</taxon>
    </lineage>
</organism>
<comment type="caution">
    <text evidence="1">The sequence shown here is derived from an EMBL/GenBank/DDBJ whole genome shotgun (WGS) entry which is preliminary data.</text>
</comment>
<reference evidence="1 2" key="1">
    <citation type="journal article" date="2022" name="Genome Biol. Evol.">
        <title>The Spruce Budworm Genome: Reconstructing the Evolutionary History of Antifreeze Proteins.</title>
        <authorList>
            <person name="Beliveau C."/>
            <person name="Gagne P."/>
            <person name="Picq S."/>
            <person name="Vernygora O."/>
            <person name="Keeling C.I."/>
            <person name="Pinkney K."/>
            <person name="Doucet D."/>
            <person name="Wen F."/>
            <person name="Johnston J.S."/>
            <person name="Maaroufi H."/>
            <person name="Boyle B."/>
            <person name="Laroche J."/>
            <person name="Dewar K."/>
            <person name="Juretic N."/>
            <person name="Blackburn G."/>
            <person name="Nisole A."/>
            <person name="Brunet B."/>
            <person name="Brandao M."/>
            <person name="Lumley L."/>
            <person name="Duan J."/>
            <person name="Quan G."/>
            <person name="Lucarotti C.J."/>
            <person name="Roe A.D."/>
            <person name="Sperling F.A.H."/>
            <person name="Levesque R.C."/>
            <person name="Cusson M."/>
        </authorList>
    </citation>
    <scope>NUCLEOTIDE SEQUENCE [LARGE SCALE GENOMIC DNA]</scope>
    <source>
        <strain evidence="1">Glfc:IPQL:Cfum</strain>
    </source>
</reference>
<protein>
    <submittedName>
        <fullName evidence="1">Uncharacterized protein</fullName>
    </submittedName>
</protein>
<sequence length="197" mass="21855">MASQDQTLRAGNGLLWLARTVLTELLLKLMDFPGDSLRSRTLRGPLNVCTSSKHVASAPAAQEASDQHVQPLLHLRHLNTRAKGKVLRRVHSEGVGEVVSGGAAGHGGGQPARHQRRQLRAAARRQHHQQPHRAARHGALHHRHGKNREKQKYLPEAGGEDAGDEEARHAARVAELPHHVQWQQPVRRVDHPRLRIG</sequence>
<gene>
    <name evidence="1" type="ORF">MSG28_003443</name>
</gene>
<name>A0ACC0KFJ5_CHOFU</name>
<proteinExistence type="predicted"/>